<gene>
    <name evidence="1" type="ORF">RPERSI_LOCUS21841</name>
</gene>
<accession>A0ACA9RQI6</accession>
<proteinExistence type="predicted"/>
<sequence>NPELQLSEQKIQSDVLNRLKSILLQQNKILKDFPNMSYPDSVREFENLFANWLLLIGEGRIAEVTPHTHDPTYIVERSILVSLNSDVDMLNTEILSQFPEEAKTYYSANSLDQSSPMYNSAYEDIYSTEFLNLLAISSLSPHVLILKVGSLIILLRNIDANQDL</sequence>
<evidence type="ECO:0000313" key="1">
    <source>
        <dbReference type="EMBL" id="CAG8805022.1"/>
    </source>
</evidence>
<protein>
    <submittedName>
        <fullName evidence="1">7952_t:CDS:1</fullName>
    </submittedName>
</protein>
<name>A0ACA9RQI6_9GLOM</name>
<keyword evidence="2" id="KW-1185">Reference proteome</keyword>
<dbReference type="Proteomes" id="UP000789920">
    <property type="component" value="Unassembled WGS sequence"/>
</dbReference>
<feature type="non-terminal residue" evidence="1">
    <location>
        <position position="164"/>
    </location>
</feature>
<reference evidence="1" key="1">
    <citation type="submission" date="2021-06" db="EMBL/GenBank/DDBJ databases">
        <authorList>
            <person name="Kallberg Y."/>
            <person name="Tangrot J."/>
            <person name="Rosling A."/>
        </authorList>
    </citation>
    <scope>NUCLEOTIDE SEQUENCE</scope>
    <source>
        <strain evidence="1">MA461A</strain>
    </source>
</reference>
<organism evidence="1 2">
    <name type="scientific">Racocetra persica</name>
    <dbReference type="NCBI Taxonomy" id="160502"/>
    <lineage>
        <taxon>Eukaryota</taxon>
        <taxon>Fungi</taxon>
        <taxon>Fungi incertae sedis</taxon>
        <taxon>Mucoromycota</taxon>
        <taxon>Glomeromycotina</taxon>
        <taxon>Glomeromycetes</taxon>
        <taxon>Diversisporales</taxon>
        <taxon>Gigasporaceae</taxon>
        <taxon>Racocetra</taxon>
    </lineage>
</organism>
<feature type="non-terminal residue" evidence="1">
    <location>
        <position position="1"/>
    </location>
</feature>
<comment type="caution">
    <text evidence="1">The sequence shown here is derived from an EMBL/GenBank/DDBJ whole genome shotgun (WGS) entry which is preliminary data.</text>
</comment>
<evidence type="ECO:0000313" key="2">
    <source>
        <dbReference type="Proteomes" id="UP000789920"/>
    </source>
</evidence>
<dbReference type="EMBL" id="CAJVQC010064946">
    <property type="protein sequence ID" value="CAG8805022.1"/>
    <property type="molecule type" value="Genomic_DNA"/>
</dbReference>